<dbReference type="GO" id="GO:0005524">
    <property type="term" value="F:ATP binding"/>
    <property type="evidence" value="ECO:0007669"/>
    <property type="project" value="UniProtKB-KW"/>
</dbReference>
<keyword evidence="6" id="KW-0067">ATP-binding</keyword>
<dbReference type="PANTHER" id="PTHR13779:SF7">
    <property type="entry name" value="ATPASE WRNIP1"/>
    <property type="match status" value="1"/>
</dbReference>
<dbReference type="GO" id="GO:0017116">
    <property type="term" value="F:single-stranded DNA helicase activity"/>
    <property type="evidence" value="ECO:0007669"/>
    <property type="project" value="TreeGrafter"/>
</dbReference>
<name>A0A916Y8T3_9SPHN</name>
<dbReference type="InterPro" id="IPR003959">
    <property type="entry name" value="ATPase_AAA_core"/>
</dbReference>
<dbReference type="PANTHER" id="PTHR13779">
    <property type="entry name" value="WERNER HELICASE-INTERACTING PROTEIN 1 FAMILY MEMBER"/>
    <property type="match status" value="1"/>
</dbReference>
<proteinExistence type="inferred from homology"/>
<gene>
    <name evidence="9" type="ORF">GCM10010989_05590</name>
</gene>
<dbReference type="InterPro" id="IPR003593">
    <property type="entry name" value="AAA+_ATPase"/>
</dbReference>
<dbReference type="InterPro" id="IPR027417">
    <property type="entry name" value="P-loop_NTPase"/>
</dbReference>
<dbReference type="RefSeq" id="WP_066765149.1">
    <property type="nucleotide sequence ID" value="NZ_BMIO01000001.1"/>
</dbReference>
<comment type="caution">
    <text evidence="9">The sequence shown here is derived from an EMBL/GenBank/DDBJ whole genome shotgun (WGS) entry which is preliminary data.</text>
</comment>
<dbReference type="InterPro" id="IPR051314">
    <property type="entry name" value="AAA_ATPase_RarA/MGS1/WRNIP1"/>
</dbReference>
<dbReference type="GO" id="GO:0016887">
    <property type="term" value="F:ATP hydrolysis activity"/>
    <property type="evidence" value="ECO:0007669"/>
    <property type="project" value="InterPro"/>
</dbReference>
<dbReference type="InterPro" id="IPR021886">
    <property type="entry name" value="MgsA_C"/>
</dbReference>
<feature type="region of interest" description="Disordered" evidence="7">
    <location>
        <begin position="1"/>
        <end position="24"/>
    </location>
</feature>
<organism evidence="9 10">
    <name type="scientific">Croceicoccus pelagius</name>
    <dbReference type="NCBI Taxonomy" id="1703341"/>
    <lineage>
        <taxon>Bacteria</taxon>
        <taxon>Pseudomonadati</taxon>
        <taxon>Pseudomonadota</taxon>
        <taxon>Alphaproteobacteria</taxon>
        <taxon>Sphingomonadales</taxon>
        <taxon>Erythrobacteraceae</taxon>
        <taxon>Croceicoccus</taxon>
    </lineage>
</organism>
<sequence>MTDLFESDAPPPSTQSEPGEDAPLADRLRPRTLADVVGQDHLTGPEGTIGRMVAAGRLTSMILWGPPGTGKTSIARLLADSVGMRFAAVSAVFSGVADLKRAFAEAEKAQAAGQRTLLFVDEIHRFNRAQQDGFLPFVERGTVTLVGATTENPSFALNAALLSRAQVLVLERLDEAALDQLLDRAEDLAGALPLDADARTALVASADGDGRFLLNQAETLYAAKIDSPLDTDGLRKFLQRRLAVYDKDRDGHYNLISALHKSLRGSDPQAALYWMARMLTAGEEPLYVLRRLVRFASEDIGLADPQALVQCLAAKDAYEFLGSPEGELAIVQACLYCATAPKSNAAYKAQKAAWKSARETGSLSPPQNILNAPTKLMKNLGYGKDYAYDHDAEGGFSGANYWPEGMERTEYYHPVPRGFERQVIERMEWWEKKRRERQG</sequence>
<evidence type="ECO:0000256" key="1">
    <source>
        <dbReference type="ARBA" id="ARBA00002393"/>
    </source>
</evidence>
<evidence type="ECO:0000256" key="7">
    <source>
        <dbReference type="SAM" id="MobiDB-lite"/>
    </source>
</evidence>
<evidence type="ECO:0000259" key="8">
    <source>
        <dbReference type="SMART" id="SM00382"/>
    </source>
</evidence>
<dbReference type="Gene3D" id="1.20.272.10">
    <property type="match status" value="1"/>
</dbReference>
<dbReference type="Pfam" id="PF12002">
    <property type="entry name" value="MgsA_C"/>
    <property type="match status" value="1"/>
</dbReference>
<keyword evidence="5" id="KW-0547">Nucleotide-binding</keyword>
<dbReference type="SMART" id="SM00382">
    <property type="entry name" value="AAA"/>
    <property type="match status" value="1"/>
</dbReference>
<keyword evidence="10" id="KW-1185">Reference proteome</keyword>
<protein>
    <recommendedName>
        <fullName evidence="3">Replication-associated recombination protein A</fullName>
    </recommendedName>
</protein>
<evidence type="ECO:0000256" key="4">
    <source>
        <dbReference type="ARBA" id="ARBA00022705"/>
    </source>
</evidence>
<evidence type="ECO:0000256" key="2">
    <source>
        <dbReference type="ARBA" id="ARBA00008959"/>
    </source>
</evidence>
<dbReference type="SUPFAM" id="SSF52540">
    <property type="entry name" value="P-loop containing nucleoside triphosphate hydrolases"/>
    <property type="match status" value="1"/>
</dbReference>
<dbReference type="CDD" id="cd00009">
    <property type="entry name" value="AAA"/>
    <property type="match status" value="1"/>
</dbReference>
<reference evidence="9 10" key="1">
    <citation type="journal article" date="2014" name="Int. J. Syst. Evol. Microbiol.">
        <title>Complete genome sequence of Corynebacterium casei LMG S-19264T (=DSM 44701T), isolated from a smear-ripened cheese.</title>
        <authorList>
            <consortium name="US DOE Joint Genome Institute (JGI-PGF)"/>
            <person name="Walter F."/>
            <person name="Albersmeier A."/>
            <person name="Kalinowski J."/>
            <person name="Ruckert C."/>
        </authorList>
    </citation>
    <scope>NUCLEOTIDE SEQUENCE [LARGE SCALE GENOMIC DNA]</scope>
    <source>
        <strain evidence="9 10">CGMCC 1.15358</strain>
    </source>
</reference>
<dbReference type="SUPFAM" id="SSF48019">
    <property type="entry name" value="post-AAA+ oligomerization domain-like"/>
    <property type="match status" value="1"/>
</dbReference>
<dbReference type="AlphaFoldDB" id="A0A916Y8T3"/>
<dbReference type="InterPro" id="IPR008921">
    <property type="entry name" value="DNA_pol3_clamp-load_cplx_C"/>
</dbReference>
<dbReference type="FunFam" id="1.20.272.10:FF:000001">
    <property type="entry name" value="Putative AAA family ATPase"/>
    <property type="match status" value="1"/>
</dbReference>
<evidence type="ECO:0000313" key="10">
    <source>
        <dbReference type="Proteomes" id="UP000598997"/>
    </source>
</evidence>
<evidence type="ECO:0000256" key="6">
    <source>
        <dbReference type="ARBA" id="ARBA00022840"/>
    </source>
</evidence>
<dbReference type="EMBL" id="BMIO01000001">
    <property type="protein sequence ID" value="GGD34296.1"/>
    <property type="molecule type" value="Genomic_DNA"/>
</dbReference>
<dbReference type="Gene3D" id="3.40.50.300">
    <property type="entry name" value="P-loop containing nucleotide triphosphate hydrolases"/>
    <property type="match status" value="1"/>
</dbReference>
<dbReference type="GO" id="GO:0003677">
    <property type="term" value="F:DNA binding"/>
    <property type="evidence" value="ECO:0007669"/>
    <property type="project" value="InterPro"/>
</dbReference>
<feature type="domain" description="AAA+ ATPase" evidence="8">
    <location>
        <begin position="57"/>
        <end position="175"/>
    </location>
</feature>
<dbReference type="OrthoDB" id="9778364at2"/>
<dbReference type="CDD" id="cd18139">
    <property type="entry name" value="HLD_clamp_RarA"/>
    <property type="match status" value="1"/>
</dbReference>
<evidence type="ECO:0000256" key="5">
    <source>
        <dbReference type="ARBA" id="ARBA00022741"/>
    </source>
</evidence>
<dbReference type="GO" id="GO:0008047">
    <property type="term" value="F:enzyme activator activity"/>
    <property type="evidence" value="ECO:0007669"/>
    <property type="project" value="TreeGrafter"/>
</dbReference>
<dbReference type="Proteomes" id="UP000598997">
    <property type="component" value="Unassembled WGS sequence"/>
</dbReference>
<evidence type="ECO:0000313" key="9">
    <source>
        <dbReference type="EMBL" id="GGD34296.1"/>
    </source>
</evidence>
<dbReference type="Gene3D" id="1.10.3710.10">
    <property type="entry name" value="DNA polymerase III clamp loader subunits, C-terminal domain"/>
    <property type="match status" value="1"/>
</dbReference>
<dbReference type="GO" id="GO:0000731">
    <property type="term" value="P:DNA synthesis involved in DNA repair"/>
    <property type="evidence" value="ECO:0007669"/>
    <property type="project" value="TreeGrafter"/>
</dbReference>
<dbReference type="Pfam" id="PF16193">
    <property type="entry name" value="AAA_assoc_2"/>
    <property type="match status" value="1"/>
</dbReference>
<keyword evidence="4" id="KW-0235">DNA replication</keyword>
<comment type="function">
    <text evidence="1">DNA-dependent ATPase that plays important roles in cellular responses to stalled DNA replication processes.</text>
</comment>
<comment type="similarity">
    <text evidence="2">Belongs to the AAA ATPase family. RarA/MGS1/WRNIP1 subfamily.</text>
</comment>
<dbReference type="FunFam" id="3.40.50.300:FF:000137">
    <property type="entry name" value="Replication-associated recombination protein A"/>
    <property type="match status" value="1"/>
</dbReference>
<dbReference type="InterPro" id="IPR032423">
    <property type="entry name" value="AAA_assoc_2"/>
</dbReference>
<dbReference type="GO" id="GO:0006261">
    <property type="term" value="P:DNA-templated DNA replication"/>
    <property type="evidence" value="ECO:0007669"/>
    <property type="project" value="TreeGrafter"/>
</dbReference>
<accession>A0A916Y8T3</accession>
<dbReference type="Pfam" id="PF00004">
    <property type="entry name" value="AAA"/>
    <property type="match status" value="1"/>
</dbReference>
<evidence type="ECO:0000256" key="3">
    <source>
        <dbReference type="ARBA" id="ARBA00020776"/>
    </source>
</evidence>